<dbReference type="Proteomes" id="UP001246858">
    <property type="component" value="Unassembled WGS sequence"/>
</dbReference>
<keyword evidence="2" id="KW-1185">Reference proteome</keyword>
<name>A0ACC6L1M0_9SPHI</name>
<protein>
    <submittedName>
        <fullName evidence="1">RNA polymerase sigma-70 factor (Family 1)</fullName>
    </submittedName>
</protein>
<sequence length="192" mass="22668">MLDYSKHSDSELAGLCRAGDDAAFKEIYIRYDKLLYIFALKKLEDENEAMDVVQDVFVWILSNREKFALKTTLSGYLYKSVLNRIFDIFRRQNTIRKYITKGDHFVEVDSYETDYLIRENDIRTMIDKEIATMPPRMREVYELKHKENADAAEIAKRLDISEHTVNVHLQRGLKHLKERLGLVVYVLFILNP</sequence>
<comment type="caution">
    <text evidence="1">The sequence shown here is derived from an EMBL/GenBank/DDBJ whole genome shotgun (WGS) entry which is preliminary data.</text>
</comment>
<proteinExistence type="predicted"/>
<evidence type="ECO:0000313" key="2">
    <source>
        <dbReference type="Proteomes" id="UP001246858"/>
    </source>
</evidence>
<evidence type="ECO:0000313" key="1">
    <source>
        <dbReference type="EMBL" id="MDR6785533.1"/>
    </source>
</evidence>
<dbReference type="EMBL" id="JAVDTF010000004">
    <property type="protein sequence ID" value="MDR6785533.1"/>
    <property type="molecule type" value="Genomic_DNA"/>
</dbReference>
<organism evidence="1 2">
    <name type="scientific">Pedobacter africanus</name>
    <dbReference type="NCBI Taxonomy" id="151894"/>
    <lineage>
        <taxon>Bacteria</taxon>
        <taxon>Pseudomonadati</taxon>
        <taxon>Bacteroidota</taxon>
        <taxon>Sphingobacteriia</taxon>
        <taxon>Sphingobacteriales</taxon>
        <taxon>Sphingobacteriaceae</taxon>
        <taxon>Pedobacter</taxon>
    </lineage>
</organism>
<gene>
    <name evidence="1" type="ORF">J2X78_004118</name>
</gene>
<reference evidence="1" key="1">
    <citation type="submission" date="2023-07" db="EMBL/GenBank/DDBJ databases">
        <title>Sorghum-associated microbial communities from plants grown in Nebraska, USA.</title>
        <authorList>
            <person name="Schachtman D."/>
        </authorList>
    </citation>
    <scope>NUCLEOTIDE SEQUENCE</scope>
    <source>
        <strain evidence="1">2697</strain>
    </source>
</reference>
<accession>A0ACC6L1M0</accession>